<dbReference type="PANTHER" id="PTHR43265">
    <property type="entry name" value="ESTERASE ESTD"/>
    <property type="match status" value="1"/>
</dbReference>
<reference evidence="2" key="1">
    <citation type="submission" date="2018-12" db="EMBL/GenBank/DDBJ databases">
        <title>Novel natural products biosynthetic potential of the class Ktedonobacteria.</title>
        <authorList>
            <person name="Zheng Y."/>
            <person name="Saitou A."/>
            <person name="Wang C.M."/>
            <person name="Toyoda A."/>
            <person name="Minakuchi Y."/>
            <person name="Sekiguchi Y."/>
            <person name="Ueda K."/>
            <person name="Takano H."/>
            <person name="Sakai Y."/>
            <person name="Yokota A."/>
            <person name="Yabe S."/>
        </authorList>
    </citation>
    <scope>NUCLEOTIDE SEQUENCE</scope>
    <source>
        <strain evidence="2">COM3</strain>
    </source>
</reference>
<sequence length="338" mass="37799">MKQLYREERLMLEAEGYRLPAVLALPQGGEVKWRIVLLPGSMANDVDGNYPGTPMKPHLYADLARQLAEEGHAVLRYAKYGAGTGAEIVDEQRVVAHPLFARQRYIAEAAIRKLREMVPRAKGLAVAGHSEGSVHGMMVAQQAELGVDAFISLSGPALRYMDLFIHKAQEMAKEQGEIIDFGAFKVNATHYIRAFELMRAGKPFTEDIKADPTMEFFVKSWDNDTTQAREGQQYMRDYDAVDPCIEITKVPCPVLVVQGGMDDSGVHADNGERLYQARHAVYPETTQLAFFSDLQHFYKSVSPGTTWQEAQVMDGETDKRVGEAISVWLDGLKEERES</sequence>
<evidence type="ECO:0000259" key="1">
    <source>
        <dbReference type="Pfam" id="PF00561"/>
    </source>
</evidence>
<protein>
    <submittedName>
        <fullName evidence="2">Alpha/beta hydrolase</fullName>
    </submittedName>
</protein>
<dbReference type="InterPro" id="IPR053145">
    <property type="entry name" value="AB_hydrolase_Est10"/>
</dbReference>
<proteinExistence type="predicted"/>
<dbReference type="InterPro" id="IPR029058">
    <property type="entry name" value="AB_hydrolase_fold"/>
</dbReference>
<dbReference type="Pfam" id="PF00561">
    <property type="entry name" value="Abhydrolase_1"/>
    <property type="match status" value="1"/>
</dbReference>
<dbReference type="PANTHER" id="PTHR43265:SF1">
    <property type="entry name" value="ESTERASE ESTD"/>
    <property type="match status" value="1"/>
</dbReference>
<evidence type="ECO:0000313" key="2">
    <source>
        <dbReference type="EMBL" id="BBH87336.1"/>
    </source>
</evidence>
<dbReference type="InterPro" id="IPR000073">
    <property type="entry name" value="AB_hydrolase_1"/>
</dbReference>
<gene>
    <name evidence="2" type="ORF">KTC_20870</name>
</gene>
<keyword evidence="2" id="KW-0378">Hydrolase</keyword>
<dbReference type="SUPFAM" id="SSF53474">
    <property type="entry name" value="alpha/beta-Hydrolases"/>
    <property type="match status" value="1"/>
</dbReference>
<dbReference type="GO" id="GO:0052689">
    <property type="term" value="F:carboxylic ester hydrolase activity"/>
    <property type="evidence" value="ECO:0007669"/>
    <property type="project" value="TreeGrafter"/>
</dbReference>
<dbReference type="AlphaFoldDB" id="A0A455SHX3"/>
<accession>A0A455SHX3</accession>
<dbReference type="Gene3D" id="3.40.50.1820">
    <property type="entry name" value="alpha/beta hydrolase"/>
    <property type="match status" value="1"/>
</dbReference>
<organism evidence="2">
    <name type="scientific">Thermosporothrix sp. COM3</name>
    <dbReference type="NCBI Taxonomy" id="2490863"/>
    <lineage>
        <taxon>Bacteria</taxon>
        <taxon>Bacillati</taxon>
        <taxon>Chloroflexota</taxon>
        <taxon>Ktedonobacteria</taxon>
        <taxon>Ktedonobacterales</taxon>
        <taxon>Thermosporotrichaceae</taxon>
        <taxon>Thermosporothrix</taxon>
    </lineage>
</organism>
<dbReference type="EMBL" id="AP019376">
    <property type="protein sequence ID" value="BBH87336.1"/>
    <property type="molecule type" value="Genomic_DNA"/>
</dbReference>
<feature type="domain" description="AB hydrolase-1" evidence="1">
    <location>
        <begin position="56"/>
        <end position="274"/>
    </location>
</feature>
<name>A0A455SHX3_9CHLR</name>